<dbReference type="EMBL" id="MCFJ01000026">
    <property type="protein sequence ID" value="ORY55715.1"/>
    <property type="molecule type" value="Genomic_DNA"/>
</dbReference>
<gene>
    <name evidence="1" type="ORF">BCR38DRAFT_452253</name>
</gene>
<name>A0A1Y2DAM5_9PEZI</name>
<comment type="caution">
    <text evidence="1">The sequence shown here is derived from an EMBL/GenBank/DDBJ whole genome shotgun (WGS) entry which is preliminary data.</text>
</comment>
<keyword evidence="2" id="KW-1185">Reference proteome</keyword>
<accession>A0A1Y2DAM5</accession>
<dbReference type="GeneID" id="63777724"/>
<proteinExistence type="predicted"/>
<dbReference type="Proteomes" id="UP000193689">
    <property type="component" value="Unassembled WGS sequence"/>
</dbReference>
<evidence type="ECO:0000313" key="2">
    <source>
        <dbReference type="Proteomes" id="UP000193689"/>
    </source>
</evidence>
<evidence type="ECO:0000313" key="1">
    <source>
        <dbReference type="EMBL" id="ORY55715.1"/>
    </source>
</evidence>
<sequence>MIDTFTIYASSTVSAITASRSIFAATFPLFSCTCTTLWTRARVIVCSVSAPWRAAAFHRSSGFTAKDCARISSFRPSAGG</sequence>
<organism evidence="1 2">
    <name type="scientific">Pseudomassariella vexata</name>
    <dbReference type="NCBI Taxonomy" id="1141098"/>
    <lineage>
        <taxon>Eukaryota</taxon>
        <taxon>Fungi</taxon>
        <taxon>Dikarya</taxon>
        <taxon>Ascomycota</taxon>
        <taxon>Pezizomycotina</taxon>
        <taxon>Sordariomycetes</taxon>
        <taxon>Xylariomycetidae</taxon>
        <taxon>Amphisphaeriales</taxon>
        <taxon>Pseudomassariaceae</taxon>
        <taxon>Pseudomassariella</taxon>
    </lineage>
</organism>
<dbReference type="AlphaFoldDB" id="A0A1Y2DAM5"/>
<dbReference type="InParanoid" id="A0A1Y2DAM5"/>
<reference evidence="1 2" key="1">
    <citation type="submission" date="2016-07" db="EMBL/GenBank/DDBJ databases">
        <title>Pervasive Adenine N6-methylation of Active Genes in Fungi.</title>
        <authorList>
            <consortium name="DOE Joint Genome Institute"/>
            <person name="Mondo S.J."/>
            <person name="Dannebaum R.O."/>
            <person name="Kuo R.C."/>
            <person name="Labutti K."/>
            <person name="Haridas S."/>
            <person name="Kuo A."/>
            <person name="Salamov A."/>
            <person name="Ahrendt S.R."/>
            <person name="Lipzen A."/>
            <person name="Sullivan W."/>
            <person name="Andreopoulos W.B."/>
            <person name="Clum A."/>
            <person name="Lindquist E."/>
            <person name="Daum C."/>
            <person name="Ramamoorthy G.K."/>
            <person name="Gryganskyi A."/>
            <person name="Culley D."/>
            <person name="Magnuson J.K."/>
            <person name="James T.Y."/>
            <person name="O'Malley M.A."/>
            <person name="Stajich J.E."/>
            <person name="Spatafora J.W."/>
            <person name="Visel A."/>
            <person name="Grigoriev I.V."/>
        </authorList>
    </citation>
    <scope>NUCLEOTIDE SEQUENCE [LARGE SCALE GENOMIC DNA]</scope>
    <source>
        <strain evidence="1 2">CBS 129021</strain>
    </source>
</reference>
<protein>
    <submittedName>
        <fullName evidence="1">Uncharacterized protein</fullName>
    </submittedName>
</protein>
<dbReference type="RefSeq" id="XP_040709773.1">
    <property type="nucleotide sequence ID" value="XM_040861512.1"/>
</dbReference>